<evidence type="ECO:0000256" key="1">
    <source>
        <dbReference type="ARBA" id="ARBA00004496"/>
    </source>
</evidence>
<dbReference type="Gene3D" id="2.40.50.140">
    <property type="entry name" value="Nucleic acid-binding proteins"/>
    <property type="match status" value="1"/>
</dbReference>
<protein>
    <recommendedName>
        <fullName evidence="3">aspartate--tRNA ligase</fullName>
        <ecNumber evidence="3">6.1.1.12</ecNumber>
    </recommendedName>
    <alternativeName>
        <fullName evidence="10">Aspartyl-tRNA synthetase</fullName>
    </alternativeName>
</protein>
<dbReference type="Proteomes" id="UP000694864">
    <property type="component" value="Chromosome 10"/>
</dbReference>
<reference evidence="15" key="1">
    <citation type="journal article" date="2014" name="Nat. Commun.">
        <title>The emerging biofuel crop Camelina sativa retains a highly undifferentiated hexaploid genome structure.</title>
        <authorList>
            <person name="Kagale S."/>
            <person name="Koh C."/>
            <person name="Nixon J."/>
            <person name="Bollina V."/>
            <person name="Clarke W.E."/>
            <person name="Tuteja R."/>
            <person name="Spillane C."/>
            <person name="Robinson S.J."/>
            <person name="Links M.G."/>
            <person name="Clarke C."/>
            <person name="Higgins E.E."/>
            <person name="Huebert T."/>
            <person name="Sharpe A.G."/>
            <person name="Parkin I.A."/>
        </authorList>
    </citation>
    <scope>NUCLEOTIDE SEQUENCE [LARGE SCALE GENOMIC DNA]</scope>
    <source>
        <strain evidence="15">cv. DH55</strain>
    </source>
</reference>
<evidence type="ECO:0000256" key="10">
    <source>
        <dbReference type="ARBA" id="ARBA00033155"/>
    </source>
</evidence>
<feature type="region of interest" description="Disordered" evidence="12">
    <location>
        <begin position="57"/>
        <end position="125"/>
    </location>
</feature>
<dbReference type="Pfam" id="PF01336">
    <property type="entry name" value="tRNA_anti-codon"/>
    <property type="match status" value="1"/>
</dbReference>
<evidence type="ECO:0000256" key="11">
    <source>
        <dbReference type="ARBA" id="ARBA00047904"/>
    </source>
</evidence>
<dbReference type="InterPro" id="IPR045864">
    <property type="entry name" value="aa-tRNA-synth_II/BPL/LPL"/>
</dbReference>
<evidence type="ECO:0000256" key="3">
    <source>
        <dbReference type="ARBA" id="ARBA00012841"/>
    </source>
</evidence>
<keyword evidence="6" id="KW-0547">Nucleotide-binding</keyword>
<dbReference type="Pfam" id="PF00152">
    <property type="entry name" value="tRNA-synt_2"/>
    <property type="match status" value="1"/>
</dbReference>
<dbReference type="RefSeq" id="XP_010436322.1">
    <property type="nucleotide sequence ID" value="XM_010438020.2"/>
</dbReference>
<keyword evidence="13" id="KW-0472">Membrane</keyword>
<dbReference type="SUPFAM" id="SSF50249">
    <property type="entry name" value="Nucleic acid-binding proteins"/>
    <property type="match status" value="1"/>
</dbReference>
<feature type="compositionally biased region" description="Basic and acidic residues" evidence="12">
    <location>
        <begin position="82"/>
        <end position="99"/>
    </location>
</feature>
<evidence type="ECO:0000256" key="4">
    <source>
        <dbReference type="ARBA" id="ARBA00022490"/>
    </source>
</evidence>
<sequence>MEEERPSTLPFATSFNPSNPLGALDELLDFIGQKSNFLIKDTAEKEIVTAVTAAITKERQRKTEEESVIMTLEPETTPPEESGEKMSKKAAKKEAAKLEKLRRKKEQQEEESSRNATSMSLEDDEYSSNYGDVILSGLPDPKAETWRKAVEGKEWTDVSDLVGEMVGSEVLIRGRVHTVRSGMFVILRQSGFTVQCVAKKSEETKVSANMINFLKELSDESIVEVIGVVSLPKDPVTGATQQQVEIQVRKVYCLSRSLPKLPLIPEDAARSEADIEKSEKDAAKRTTGRRKRYVRILQDTRLNNRVLDLRTPANQAIFTLTCRFKYTFAELLSSKGFIDINTPRILGGSSEGGSAVFRFDYKGKPACLAQSPQLYKQMAICADFPRVFVIGPVFRAEDSFSHRHLCEFTGVDVEMGIQRDYTELMDQVDHLFLPTFTKINEMFSKELETVRKQYPFEPLKFHEKTLRLTFEEGIQILKEAGVEIDPFGDLNTESERRLGQLIREKYNTDFYILYRFPLAVRPFYTMPCEDDPRYSKSFDVFLRGEEIISGGQRIHDPEMLEKRARECGINVETISTYIDSFRYGAPPHGGFGMGLERVVMLFCGLDNIRKTSLFPRDPHRLAPKLYITKTTMLLPFYFLIIYWFNSFCRIYKYTTHK</sequence>
<evidence type="ECO:0000259" key="14">
    <source>
        <dbReference type="PROSITE" id="PS50862"/>
    </source>
</evidence>
<evidence type="ECO:0000256" key="2">
    <source>
        <dbReference type="ARBA" id="ARBA00005312"/>
    </source>
</evidence>
<keyword evidence="4" id="KW-0963">Cytoplasm</keyword>
<comment type="subcellular location">
    <subcellularLocation>
        <location evidence="1">Cytoplasm</location>
    </subcellularLocation>
</comment>
<reference evidence="16" key="2">
    <citation type="submission" date="2025-08" db="UniProtKB">
        <authorList>
            <consortium name="RefSeq"/>
        </authorList>
    </citation>
    <scope>IDENTIFICATION</scope>
    <source>
        <tissue evidence="16">Leaf</tissue>
    </source>
</reference>
<evidence type="ECO:0000256" key="12">
    <source>
        <dbReference type="SAM" id="MobiDB-lite"/>
    </source>
</evidence>
<dbReference type="InterPro" id="IPR012340">
    <property type="entry name" value="NA-bd_OB-fold"/>
</dbReference>
<dbReference type="InterPro" id="IPR004365">
    <property type="entry name" value="NA-bd_OB_tRNA"/>
</dbReference>
<dbReference type="NCBIfam" id="TIGR00458">
    <property type="entry name" value="aspS_nondisc"/>
    <property type="match status" value="1"/>
</dbReference>
<dbReference type="GeneID" id="104720051"/>
<dbReference type="InterPro" id="IPR006195">
    <property type="entry name" value="aa-tRNA-synth_II"/>
</dbReference>
<keyword evidence="9" id="KW-0030">Aminoacyl-tRNA synthetase</keyword>
<proteinExistence type="inferred from homology"/>
<dbReference type="PANTHER" id="PTHR43450">
    <property type="entry name" value="ASPARTYL-TRNA SYNTHETASE"/>
    <property type="match status" value="1"/>
</dbReference>
<feature type="transmembrane region" description="Helical" evidence="13">
    <location>
        <begin position="632"/>
        <end position="651"/>
    </location>
</feature>
<dbReference type="Gene3D" id="3.30.930.10">
    <property type="entry name" value="Bira Bifunctional Protein, Domain 2"/>
    <property type="match status" value="1"/>
</dbReference>
<keyword evidence="8" id="KW-0648">Protein biosynthesis</keyword>
<dbReference type="PANTHER" id="PTHR43450:SF1">
    <property type="entry name" value="ASPARTATE--TRNA LIGASE, CYTOPLASMIC"/>
    <property type="match status" value="1"/>
</dbReference>
<evidence type="ECO:0000313" key="16">
    <source>
        <dbReference type="RefSeq" id="XP_010436322.1"/>
    </source>
</evidence>
<dbReference type="EC" id="6.1.1.12" evidence="3"/>
<evidence type="ECO:0000256" key="8">
    <source>
        <dbReference type="ARBA" id="ARBA00022917"/>
    </source>
</evidence>
<dbReference type="InterPro" id="IPR002312">
    <property type="entry name" value="Asp/Asn-tRNA-synth_IIb"/>
</dbReference>
<keyword evidence="13" id="KW-1133">Transmembrane helix</keyword>
<dbReference type="InterPro" id="IPR004523">
    <property type="entry name" value="Asp-tRNA_synthase_2"/>
</dbReference>
<keyword evidence="7" id="KW-0067">ATP-binding</keyword>
<keyword evidence="15" id="KW-1185">Reference proteome</keyword>
<evidence type="ECO:0000256" key="13">
    <source>
        <dbReference type="SAM" id="Phobius"/>
    </source>
</evidence>
<organism evidence="15 16">
    <name type="scientific">Camelina sativa</name>
    <name type="common">False flax</name>
    <name type="synonym">Myagrum sativum</name>
    <dbReference type="NCBI Taxonomy" id="90675"/>
    <lineage>
        <taxon>Eukaryota</taxon>
        <taxon>Viridiplantae</taxon>
        <taxon>Streptophyta</taxon>
        <taxon>Embryophyta</taxon>
        <taxon>Tracheophyta</taxon>
        <taxon>Spermatophyta</taxon>
        <taxon>Magnoliopsida</taxon>
        <taxon>eudicotyledons</taxon>
        <taxon>Gunneridae</taxon>
        <taxon>Pentapetalae</taxon>
        <taxon>rosids</taxon>
        <taxon>malvids</taxon>
        <taxon>Brassicales</taxon>
        <taxon>Brassicaceae</taxon>
        <taxon>Camelineae</taxon>
        <taxon>Camelina</taxon>
    </lineage>
</organism>
<keyword evidence="5" id="KW-0436">Ligase</keyword>
<comment type="catalytic activity">
    <reaction evidence="11">
        <text>tRNA(Asp) + L-aspartate + ATP = L-aspartyl-tRNA(Asp) + AMP + diphosphate</text>
        <dbReference type="Rhea" id="RHEA:19649"/>
        <dbReference type="Rhea" id="RHEA-COMP:9660"/>
        <dbReference type="Rhea" id="RHEA-COMP:9678"/>
        <dbReference type="ChEBI" id="CHEBI:29991"/>
        <dbReference type="ChEBI" id="CHEBI:30616"/>
        <dbReference type="ChEBI" id="CHEBI:33019"/>
        <dbReference type="ChEBI" id="CHEBI:78442"/>
        <dbReference type="ChEBI" id="CHEBI:78516"/>
        <dbReference type="ChEBI" id="CHEBI:456215"/>
        <dbReference type="EC" id="6.1.1.12"/>
    </reaction>
</comment>
<dbReference type="CDD" id="cd04320">
    <property type="entry name" value="AspRS_cyto_N"/>
    <property type="match status" value="1"/>
</dbReference>
<evidence type="ECO:0000256" key="5">
    <source>
        <dbReference type="ARBA" id="ARBA00022598"/>
    </source>
</evidence>
<dbReference type="NCBIfam" id="NF003483">
    <property type="entry name" value="PRK05159.1"/>
    <property type="match status" value="1"/>
</dbReference>
<dbReference type="PROSITE" id="PS50862">
    <property type="entry name" value="AA_TRNA_LIGASE_II"/>
    <property type="match status" value="1"/>
</dbReference>
<gene>
    <name evidence="16" type="primary">LOC104720051</name>
</gene>
<accession>A0ABM0U5W8</accession>
<dbReference type="InterPro" id="IPR004364">
    <property type="entry name" value="Aa-tRNA-synt_II"/>
</dbReference>
<comment type="similarity">
    <text evidence="2">Belongs to the class-II aminoacyl-tRNA synthetase family. Type 2 subfamily.</text>
</comment>
<evidence type="ECO:0000256" key="6">
    <source>
        <dbReference type="ARBA" id="ARBA00022741"/>
    </source>
</evidence>
<dbReference type="CDD" id="cd00776">
    <property type="entry name" value="AsxRS_core"/>
    <property type="match status" value="1"/>
</dbReference>
<dbReference type="SUPFAM" id="SSF55681">
    <property type="entry name" value="Class II aaRS and biotin synthetases"/>
    <property type="match status" value="1"/>
</dbReference>
<keyword evidence="13" id="KW-0812">Transmembrane</keyword>
<name>A0ABM0U5W8_CAMSA</name>
<dbReference type="HAMAP" id="MF_02075">
    <property type="entry name" value="Asp_tRNA_synth_type2"/>
    <property type="match status" value="1"/>
</dbReference>
<evidence type="ECO:0000256" key="7">
    <source>
        <dbReference type="ARBA" id="ARBA00022840"/>
    </source>
</evidence>
<feature type="domain" description="Aminoacyl-transfer RNA synthetases class-II family profile" evidence="14">
    <location>
        <begin position="330"/>
        <end position="615"/>
    </location>
</feature>
<evidence type="ECO:0000256" key="9">
    <source>
        <dbReference type="ARBA" id="ARBA00023146"/>
    </source>
</evidence>
<evidence type="ECO:0000313" key="15">
    <source>
        <dbReference type="Proteomes" id="UP000694864"/>
    </source>
</evidence>
<dbReference type="PRINTS" id="PR01042">
    <property type="entry name" value="TRNASYNTHASP"/>
</dbReference>